<evidence type="ECO:0000313" key="7">
    <source>
        <dbReference type="EMBL" id="SFM45204.1"/>
    </source>
</evidence>
<keyword evidence="5 6" id="KW-0472">Membrane</keyword>
<feature type="transmembrane region" description="Helical" evidence="6">
    <location>
        <begin position="85"/>
        <end position="102"/>
    </location>
</feature>
<dbReference type="Pfam" id="PF03899">
    <property type="entry name" value="ATP-synt_I"/>
    <property type="match status" value="1"/>
</dbReference>
<dbReference type="RefSeq" id="WP_093474606.1">
    <property type="nucleotide sequence ID" value="NZ_FOUI01000005.1"/>
</dbReference>
<dbReference type="STRING" id="1720063.SAMN05216217_105122"/>
<dbReference type="GO" id="GO:0005886">
    <property type="term" value="C:plasma membrane"/>
    <property type="evidence" value="ECO:0007669"/>
    <property type="project" value="UniProtKB-SubCell"/>
</dbReference>
<evidence type="ECO:0000256" key="1">
    <source>
        <dbReference type="ARBA" id="ARBA00004651"/>
    </source>
</evidence>
<proteinExistence type="predicted"/>
<keyword evidence="3 6" id="KW-0812">Transmembrane</keyword>
<gene>
    <name evidence="7" type="ORF">SAMN05216217_105122</name>
</gene>
<evidence type="ECO:0000313" key="8">
    <source>
        <dbReference type="Proteomes" id="UP000243629"/>
    </source>
</evidence>
<feature type="transmembrane region" description="Helical" evidence="6">
    <location>
        <begin position="108"/>
        <end position="128"/>
    </location>
</feature>
<keyword evidence="8" id="KW-1185">Reference proteome</keyword>
<dbReference type="AlphaFoldDB" id="A0A1I4QYR6"/>
<name>A0A1I4QYR6_9GAMM</name>
<evidence type="ECO:0000256" key="5">
    <source>
        <dbReference type="ARBA" id="ARBA00023136"/>
    </source>
</evidence>
<keyword evidence="4 6" id="KW-1133">Transmembrane helix</keyword>
<dbReference type="EMBL" id="FOUI01000005">
    <property type="protein sequence ID" value="SFM45204.1"/>
    <property type="molecule type" value="Genomic_DNA"/>
</dbReference>
<evidence type="ECO:0000256" key="4">
    <source>
        <dbReference type="ARBA" id="ARBA00022989"/>
    </source>
</evidence>
<protein>
    <submittedName>
        <fullName evidence="7">ATP synthase protein I</fullName>
    </submittedName>
</protein>
<dbReference type="NCBIfam" id="NF004414">
    <property type="entry name" value="PRK05760.1"/>
    <property type="match status" value="1"/>
</dbReference>
<keyword evidence="2" id="KW-1003">Cell membrane</keyword>
<evidence type="ECO:0000256" key="3">
    <source>
        <dbReference type="ARBA" id="ARBA00022692"/>
    </source>
</evidence>
<accession>A0A1I4QYR6</accession>
<evidence type="ECO:0000256" key="6">
    <source>
        <dbReference type="SAM" id="Phobius"/>
    </source>
</evidence>
<feature type="transmembrane region" description="Helical" evidence="6">
    <location>
        <begin position="44"/>
        <end position="65"/>
    </location>
</feature>
<evidence type="ECO:0000256" key="2">
    <source>
        <dbReference type="ARBA" id="ARBA00022475"/>
    </source>
</evidence>
<dbReference type="OrthoDB" id="5702716at2"/>
<comment type="subcellular location">
    <subcellularLocation>
        <location evidence="1">Cell membrane</location>
        <topology evidence="1">Multi-pass membrane protein</topology>
    </subcellularLocation>
</comment>
<sequence length="134" mass="14520">MNARMPNRVPFHRLPAFAVLRWQALVVLVVALILWFYQGRIAGYSGLLGGLIAIVPNAYFIYRAFRYSGARSARAVVSEIFAGEAGKLVMTAVLFVLLWVGVRPLEAGAVFAGFLAAVAVSACTPLIVKGFPKH</sequence>
<reference evidence="8" key="1">
    <citation type="submission" date="2016-10" db="EMBL/GenBank/DDBJ databases">
        <authorList>
            <person name="Varghese N."/>
            <person name="Submissions S."/>
        </authorList>
    </citation>
    <scope>NUCLEOTIDE SEQUENCE [LARGE SCALE GENOMIC DNA]</scope>
    <source>
        <strain evidence="8">DSM 24213</strain>
    </source>
</reference>
<dbReference type="Proteomes" id="UP000243629">
    <property type="component" value="Unassembled WGS sequence"/>
</dbReference>
<organism evidence="7 8">
    <name type="scientific">Halopseudomonas yangmingensis</name>
    <dbReference type="NCBI Taxonomy" id="1720063"/>
    <lineage>
        <taxon>Bacteria</taxon>
        <taxon>Pseudomonadati</taxon>
        <taxon>Pseudomonadota</taxon>
        <taxon>Gammaproteobacteria</taxon>
        <taxon>Pseudomonadales</taxon>
        <taxon>Pseudomonadaceae</taxon>
        <taxon>Halopseudomonas</taxon>
    </lineage>
</organism>
<dbReference type="InterPro" id="IPR005598">
    <property type="entry name" value="ATP_synth_I"/>
</dbReference>
<feature type="transmembrane region" description="Helical" evidence="6">
    <location>
        <begin position="20"/>
        <end position="38"/>
    </location>
</feature>